<dbReference type="InterPro" id="IPR021330">
    <property type="entry name" value="DUF2939"/>
</dbReference>
<dbReference type="EMBL" id="JALMLT010000001">
    <property type="protein sequence ID" value="MDT8757939.1"/>
    <property type="molecule type" value="Genomic_DNA"/>
</dbReference>
<protein>
    <submittedName>
        <fullName evidence="1">DUF2939 domain-containing protein</fullName>
    </submittedName>
</protein>
<name>A0ABU3N063_9SPHN</name>
<comment type="caution">
    <text evidence="1">The sequence shown here is derived from an EMBL/GenBank/DDBJ whole genome shotgun (WGS) entry which is preliminary data.</text>
</comment>
<evidence type="ECO:0000313" key="1">
    <source>
        <dbReference type="EMBL" id="MDT8757939.1"/>
    </source>
</evidence>
<accession>A0ABU3N063</accession>
<proteinExistence type="predicted"/>
<gene>
    <name evidence="1" type="ORF">MZO42_04450</name>
</gene>
<organism evidence="1">
    <name type="scientific">Sphingomonas psychrotolerans</name>
    <dbReference type="NCBI Taxonomy" id="1327635"/>
    <lineage>
        <taxon>Bacteria</taxon>
        <taxon>Pseudomonadati</taxon>
        <taxon>Pseudomonadota</taxon>
        <taxon>Alphaproteobacteria</taxon>
        <taxon>Sphingomonadales</taxon>
        <taxon>Sphingomonadaceae</taxon>
        <taxon>Sphingomonas</taxon>
    </lineage>
</organism>
<reference evidence="1" key="1">
    <citation type="submission" date="2022-04" db="EMBL/GenBank/DDBJ databases">
        <title>Tomato heritable bacteria conferring resistance against bacterial wilt.</title>
        <authorList>
            <person name="Yin J."/>
        </authorList>
    </citation>
    <scope>NUCLEOTIDE SEQUENCE</scope>
    <source>
        <strain evidence="1">Cra20</strain>
    </source>
</reference>
<sequence length="170" mass="18002">MRRWLLAALGLLVLLAGGWLWGSPYLTLAELKRAADARDLAAISDRIDYPAVRANLKTQLHKRLDRAQGSPLDRLGAAVAERFADPVVDAAITPGGMRALFASAAVADAARPGGGSGKPGAMRVRRDALGRFALTPSNGAGPELVFELQGLTWRVTAVRLPQSLVPATKD</sequence>
<dbReference type="Pfam" id="PF11159">
    <property type="entry name" value="DUF2939"/>
    <property type="match status" value="1"/>
</dbReference>